<evidence type="ECO:0000256" key="3">
    <source>
        <dbReference type="ARBA" id="ARBA00012944"/>
    </source>
</evidence>
<keyword evidence="7 17" id="KW-0812">Transmembrane</keyword>
<dbReference type="GO" id="GO:0005743">
    <property type="term" value="C:mitochondrial inner membrane"/>
    <property type="evidence" value="ECO:0007669"/>
    <property type="project" value="UniProtKB-SubCell"/>
</dbReference>
<evidence type="ECO:0000313" key="19">
    <source>
        <dbReference type="EMBL" id="ALK03375.1"/>
    </source>
</evidence>
<reference evidence="19" key="1">
    <citation type="journal article" date="2016" name="Zool. Scr.">
        <title>Mitogenomics of Vetigastropoda: insights into the evolution of pallial symmetry.</title>
        <authorList>
            <person name="Uribe J.E."/>
            <person name="Kano Y."/>
            <person name="Templado J."/>
            <person name="Zardoya R."/>
        </authorList>
    </citation>
    <scope>NUCLEOTIDE SEQUENCE</scope>
</reference>
<evidence type="ECO:0000256" key="2">
    <source>
        <dbReference type="ARBA" id="ARBA00007012"/>
    </source>
</evidence>
<dbReference type="GO" id="GO:0008137">
    <property type="term" value="F:NADH dehydrogenase (ubiquinone) activity"/>
    <property type="evidence" value="ECO:0007669"/>
    <property type="project" value="UniProtKB-EC"/>
</dbReference>
<keyword evidence="8 17" id="KW-0999">Mitochondrion inner membrane</keyword>
<keyword evidence="11 17" id="KW-1133">Transmembrane helix</keyword>
<name>A0A0S1F5P5_GRALY</name>
<organism evidence="19">
    <name type="scientific">Granata lyrata</name>
    <name type="common">Elegant stomatella</name>
    <name type="synonym">Stomatella lyrata</name>
    <dbReference type="NCBI Taxonomy" id="479586"/>
    <lineage>
        <taxon>Eukaryota</taxon>
        <taxon>Metazoa</taxon>
        <taxon>Spiralia</taxon>
        <taxon>Lophotrochozoa</taxon>
        <taxon>Mollusca</taxon>
        <taxon>Gastropoda</taxon>
        <taxon>Vetigastropoda</taxon>
        <taxon>Seguenziida</taxon>
        <taxon>Seguenzioidea</taxon>
        <taxon>Chilodontidae</taxon>
        <taxon>Granata</taxon>
    </lineage>
</organism>
<evidence type="ECO:0000256" key="10">
    <source>
        <dbReference type="ARBA" id="ARBA00022982"/>
    </source>
</evidence>
<geneLocation type="mitochondrion" evidence="19"/>
<keyword evidence="14 17" id="KW-0496">Mitochondrion</keyword>
<dbReference type="GeneID" id="26521060"/>
<feature type="transmembrane region" description="Helical" evidence="17">
    <location>
        <begin position="32"/>
        <end position="49"/>
    </location>
</feature>
<sequence>MLSVMPFGFLFMFTLLFGSVLSISSLNWLTVWAGLELNLIGFIPLMVYGGTSLETESAVKYFIMQALGSAVLITGSLVSFGSSFTWEIPASLSPGLGLFLVLMSLMLKMGSFPFHFWIPSVMSGLSWMNCLILATWQKLAPLFLLSSILQAWPTNLSHTTSTLLVLAGASSLIGGIGGIGQTQLRALLAYSSIGHVGWMLYCATTNESILKVYFPIYLLISICLFSSVWLTEVSTFNQATALPLTIASPKLHRLTVITMLLSLGGMPPLLGFTGKWFVIYSSANMSSSLTMIPLIMGSLLSLYYYLSLLFSVSFAAGSTTPPPTSATQKPPLLHNWLISLLMVLNTGGSVFILWTLSVMDFT</sequence>
<keyword evidence="10 17" id="KW-0249">Electron transport</keyword>
<evidence type="ECO:0000256" key="8">
    <source>
        <dbReference type="ARBA" id="ARBA00022792"/>
    </source>
</evidence>
<keyword evidence="6 17" id="KW-0679">Respiratory chain</keyword>
<evidence type="ECO:0000256" key="5">
    <source>
        <dbReference type="ARBA" id="ARBA00022448"/>
    </source>
</evidence>
<feature type="transmembrane region" description="Helical" evidence="17">
    <location>
        <begin position="212"/>
        <end position="230"/>
    </location>
</feature>
<keyword evidence="5" id="KW-0813">Transport</keyword>
<keyword evidence="13 17" id="KW-0830">Ubiquinone</keyword>
<feature type="transmembrane region" description="Helical" evidence="17">
    <location>
        <begin position="251"/>
        <end position="270"/>
    </location>
</feature>
<proteinExistence type="inferred from homology"/>
<dbReference type="EMBL" id="KR297249">
    <property type="protein sequence ID" value="ALK03375.1"/>
    <property type="molecule type" value="Genomic_DNA"/>
</dbReference>
<feature type="transmembrane region" description="Helical" evidence="17">
    <location>
        <begin position="156"/>
        <end position="180"/>
    </location>
</feature>
<dbReference type="PRINTS" id="PR01436">
    <property type="entry name" value="NADHDHGNASE2"/>
</dbReference>
<evidence type="ECO:0000256" key="15">
    <source>
        <dbReference type="ARBA" id="ARBA00023136"/>
    </source>
</evidence>
<comment type="catalytic activity">
    <reaction evidence="16 17">
        <text>a ubiquinone + NADH + 5 H(+)(in) = a ubiquinol + NAD(+) + 4 H(+)(out)</text>
        <dbReference type="Rhea" id="RHEA:29091"/>
        <dbReference type="Rhea" id="RHEA-COMP:9565"/>
        <dbReference type="Rhea" id="RHEA-COMP:9566"/>
        <dbReference type="ChEBI" id="CHEBI:15378"/>
        <dbReference type="ChEBI" id="CHEBI:16389"/>
        <dbReference type="ChEBI" id="CHEBI:17976"/>
        <dbReference type="ChEBI" id="CHEBI:57540"/>
        <dbReference type="ChEBI" id="CHEBI:57945"/>
        <dbReference type="EC" id="7.1.1.2"/>
    </reaction>
</comment>
<dbReference type="AlphaFoldDB" id="A0A0S1F5P5"/>
<evidence type="ECO:0000256" key="16">
    <source>
        <dbReference type="ARBA" id="ARBA00049551"/>
    </source>
</evidence>
<evidence type="ECO:0000256" key="6">
    <source>
        <dbReference type="ARBA" id="ARBA00022660"/>
    </source>
</evidence>
<feature type="domain" description="NADH:quinone oxidoreductase/Mrp antiporter transmembrane" evidence="18">
    <location>
        <begin position="25"/>
        <end position="300"/>
    </location>
</feature>
<dbReference type="InterPro" id="IPR003917">
    <property type="entry name" value="NADH_UbQ_OxRdtase_chain2"/>
</dbReference>
<dbReference type="InterPro" id="IPR001750">
    <property type="entry name" value="ND/Mrp_TM"/>
</dbReference>
<evidence type="ECO:0000256" key="7">
    <source>
        <dbReference type="ARBA" id="ARBA00022692"/>
    </source>
</evidence>
<evidence type="ECO:0000256" key="12">
    <source>
        <dbReference type="ARBA" id="ARBA00023027"/>
    </source>
</evidence>
<evidence type="ECO:0000259" key="18">
    <source>
        <dbReference type="Pfam" id="PF00361"/>
    </source>
</evidence>
<accession>A0A0S1F5P5</accession>
<evidence type="ECO:0000256" key="4">
    <source>
        <dbReference type="ARBA" id="ARBA00021008"/>
    </source>
</evidence>
<comment type="subcellular location">
    <subcellularLocation>
        <location evidence="1 17">Mitochondrion inner membrane</location>
        <topology evidence="1 17">Multi-pass membrane protein</topology>
    </subcellularLocation>
</comment>
<protein>
    <recommendedName>
        <fullName evidence="4 17">NADH-ubiquinone oxidoreductase chain 2</fullName>
        <ecNumber evidence="3 17">7.1.1.2</ecNumber>
    </recommendedName>
</protein>
<keyword evidence="15 17" id="KW-0472">Membrane</keyword>
<feature type="transmembrane region" description="Helical" evidence="17">
    <location>
        <begin position="88"/>
        <end position="107"/>
    </location>
</feature>
<comment type="function">
    <text evidence="17">Core subunit of the mitochondrial membrane respiratory chain NADH dehydrogenase (Complex I) which catalyzes electron transfer from NADH through the respiratory chain, using ubiquinone as an electron acceptor. Essential for the catalytic activity and assembly of complex I.</text>
</comment>
<dbReference type="PANTHER" id="PTHR46552">
    <property type="entry name" value="NADH-UBIQUINONE OXIDOREDUCTASE CHAIN 2"/>
    <property type="match status" value="1"/>
</dbReference>
<evidence type="ECO:0000256" key="1">
    <source>
        <dbReference type="ARBA" id="ARBA00004448"/>
    </source>
</evidence>
<dbReference type="PANTHER" id="PTHR46552:SF1">
    <property type="entry name" value="NADH-UBIQUINONE OXIDOREDUCTASE CHAIN 2"/>
    <property type="match status" value="1"/>
</dbReference>
<evidence type="ECO:0000256" key="11">
    <source>
        <dbReference type="ARBA" id="ARBA00022989"/>
    </source>
</evidence>
<dbReference type="GO" id="GO:0006120">
    <property type="term" value="P:mitochondrial electron transport, NADH to ubiquinone"/>
    <property type="evidence" value="ECO:0007669"/>
    <property type="project" value="InterPro"/>
</dbReference>
<evidence type="ECO:0000256" key="9">
    <source>
        <dbReference type="ARBA" id="ARBA00022967"/>
    </source>
</evidence>
<dbReference type="CTD" id="4536"/>
<evidence type="ECO:0000256" key="13">
    <source>
        <dbReference type="ARBA" id="ARBA00023075"/>
    </source>
</evidence>
<dbReference type="Pfam" id="PF00361">
    <property type="entry name" value="Proton_antipo_M"/>
    <property type="match status" value="1"/>
</dbReference>
<feature type="transmembrane region" description="Helical" evidence="17">
    <location>
        <begin position="333"/>
        <end position="356"/>
    </location>
</feature>
<feature type="transmembrane region" description="Helical" evidence="17">
    <location>
        <begin position="302"/>
        <end position="321"/>
    </location>
</feature>
<feature type="transmembrane region" description="Helical" evidence="17">
    <location>
        <begin position="61"/>
        <end position="82"/>
    </location>
</feature>
<dbReference type="InterPro" id="IPR050175">
    <property type="entry name" value="Complex_I_Subunit_2"/>
</dbReference>
<keyword evidence="9 17" id="KW-1278">Translocase</keyword>
<dbReference type="RefSeq" id="YP_009192131.1">
    <property type="nucleotide sequence ID" value="NC_028708.1"/>
</dbReference>
<gene>
    <name evidence="19" type="primary">ND2</name>
</gene>
<evidence type="ECO:0000256" key="17">
    <source>
        <dbReference type="RuleBase" id="RU003403"/>
    </source>
</evidence>
<evidence type="ECO:0000256" key="14">
    <source>
        <dbReference type="ARBA" id="ARBA00023128"/>
    </source>
</evidence>
<dbReference type="EC" id="7.1.1.2" evidence="3 17"/>
<comment type="similarity">
    <text evidence="2 17">Belongs to the complex I subunit 2 family.</text>
</comment>
<keyword evidence="12 17" id="KW-0520">NAD</keyword>